<keyword evidence="3 6" id="KW-0067">ATP-binding</keyword>
<dbReference type="NCBIfam" id="NF010539">
    <property type="entry name" value="PRK13927.1"/>
    <property type="match status" value="1"/>
</dbReference>
<evidence type="ECO:0000256" key="3">
    <source>
        <dbReference type="ARBA" id="ARBA00022840"/>
    </source>
</evidence>
<keyword evidence="2 6" id="KW-0547">Nucleotide-binding</keyword>
<dbReference type="Proteomes" id="UP000030361">
    <property type="component" value="Chromosome"/>
</dbReference>
<dbReference type="EMBL" id="CP018906">
    <property type="protein sequence ID" value="AQW22253.1"/>
    <property type="molecule type" value="Genomic_DNA"/>
</dbReference>
<dbReference type="GO" id="GO:0005737">
    <property type="term" value="C:cytoplasm"/>
    <property type="evidence" value="ECO:0007669"/>
    <property type="project" value="UniProtKB-SubCell"/>
</dbReference>
<dbReference type="eggNOG" id="COG1077">
    <property type="taxonomic scope" value="Bacteria"/>
</dbReference>
<protein>
    <recommendedName>
        <fullName evidence="6">Cell shape-determining protein MreB</fullName>
    </recommendedName>
</protein>
<dbReference type="NCBIfam" id="TIGR00904">
    <property type="entry name" value="mreB"/>
    <property type="match status" value="1"/>
</dbReference>
<dbReference type="Pfam" id="PF06723">
    <property type="entry name" value="MreB_Mbl"/>
    <property type="match status" value="1"/>
</dbReference>
<reference evidence="7 8" key="1">
    <citation type="journal article" date="2015" name="Genome Announc.">
        <title>Genome Sequence of Lactobacillus curieae CCTCC M 2011381T, a Novel Producer of Gamma-aminobutyric Acid.</title>
        <authorList>
            <person name="Wang Y."/>
            <person name="Wang Y."/>
            <person name="Lang C."/>
            <person name="Wei D."/>
            <person name="Xu P."/>
            <person name="Xie J."/>
        </authorList>
    </citation>
    <scope>NUCLEOTIDE SEQUENCE [LARGE SCALE GENOMIC DNA]</scope>
    <source>
        <strain evidence="7 8">CCTCC M 2011381</strain>
    </source>
</reference>
<proteinExistence type="inferred from homology"/>
<evidence type="ECO:0000313" key="8">
    <source>
        <dbReference type="Proteomes" id="UP000030361"/>
    </source>
</evidence>
<evidence type="ECO:0000256" key="4">
    <source>
        <dbReference type="ARBA" id="ARBA00022960"/>
    </source>
</evidence>
<feature type="binding site" evidence="6">
    <location>
        <begin position="284"/>
        <end position="287"/>
    </location>
    <ligand>
        <name>ATP</name>
        <dbReference type="ChEBI" id="CHEBI:30616"/>
    </ligand>
</feature>
<dbReference type="AlphaFoldDB" id="A0A1S6QKZ8"/>
<dbReference type="InterPro" id="IPR004753">
    <property type="entry name" value="MreB"/>
</dbReference>
<dbReference type="InterPro" id="IPR056546">
    <property type="entry name" value="MreB_MamK-like"/>
</dbReference>
<feature type="binding site" evidence="6">
    <location>
        <begin position="11"/>
        <end position="13"/>
    </location>
    <ligand>
        <name>ATP</name>
        <dbReference type="ChEBI" id="CHEBI:30616"/>
    </ligand>
</feature>
<evidence type="ECO:0000256" key="5">
    <source>
        <dbReference type="ARBA" id="ARBA00023458"/>
    </source>
</evidence>
<dbReference type="Gene3D" id="3.30.420.40">
    <property type="match status" value="3"/>
</dbReference>
<feature type="binding site" evidence="6">
    <location>
        <begin position="203"/>
        <end position="206"/>
    </location>
    <ligand>
        <name>ATP</name>
        <dbReference type="ChEBI" id="CHEBI:30616"/>
    </ligand>
</feature>
<dbReference type="RefSeq" id="WP_035166894.1">
    <property type="nucleotide sequence ID" value="NZ_CP018906.1"/>
</dbReference>
<keyword evidence="4 6" id="KW-0133">Cell shape</keyword>
<dbReference type="SUPFAM" id="SSF53067">
    <property type="entry name" value="Actin-like ATPase domain"/>
    <property type="match status" value="2"/>
</dbReference>
<dbReference type="PRINTS" id="PR01652">
    <property type="entry name" value="SHAPEPROTEIN"/>
</dbReference>
<keyword evidence="1 6" id="KW-0963">Cytoplasm</keyword>
<dbReference type="GO" id="GO:0005524">
    <property type="term" value="F:ATP binding"/>
    <property type="evidence" value="ECO:0007669"/>
    <property type="project" value="UniProtKB-KW"/>
</dbReference>
<comment type="similarity">
    <text evidence="5 6">Belongs to the FtsA/MreB family.</text>
</comment>
<accession>A0A1S6QKZ8</accession>
<dbReference type="KEGG" id="lcu:PL11_010075"/>
<dbReference type="HAMAP" id="MF_02207">
    <property type="entry name" value="MreB"/>
    <property type="match status" value="1"/>
</dbReference>
<sequence length="336" mass="35764">MAKDIGIDLGTANVLIYVAGKGIVLNEPSVVAIDTKTNQVLAVGSEAYRMVGRTPSNIRAIRPLKDGVISDFDITEEMLTYFINKLDVKGFMSKPKIMICAPTNVTEIERNAIIQAAEKAGGGQVYLEEEPKVAAVGAGMDVWKPQGNMVIDMGGGTSDIAVISLGDIVASKSIRVAGDKMNSEIVTFIKQKHNLVIGEHTAENIKIEIGTAKTDPEDKTEMEVRGRDAVSGMPRAITITANEIAEAINDTVQLIIAGAKEVLETIPPELASDIVDRGVMLTGGGALLRNIDQVIADALTVPVIISESPLDNVAKGAGILLEHYVKNPKAKAQKEQ</sequence>
<dbReference type="OrthoDB" id="9768127at2"/>
<dbReference type="GO" id="GO:0008360">
    <property type="term" value="P:regulation of cell shape"/>
    <property type="evidence" value="ECO:0007669"/>
    <property type="project" value="UniProtKB-UniRule"/>
</dbReference>
<dbReference type="GO" id="GO:0000902">
    <property type="term" value="P:cell morphogenesis"/>
    <property type="evidence" value="ECO:0007669"/>
    <property type="project" value="InterPro"/>
</dbReference>
<dbReference type="CDD" id="cd10225">
    <property type="entry name" value="ASKHA_NBD_MreB-like"/>
    <property type="match status" value="1"/>
</dbReference>
<name>A0A1S6QKZ8_9LACO</name>
<feature type="binding site" evidence="6">
    <location>
        <begin position="155"/>
        <end position="157"/>
    </location>
    <ligand>
        <name>ATP</name>
        <dbReference type="ChEBI" id="CHEBI:30616"/>
    </ligand>
</feature>
<evidence type="ECO:0000313" key="7">
    <source>
        <dbReference type="EMBL" id="AQW22253.1"/>
    </source>
</evidence>
<keyword evidence="8" id="KW-1185">Reference proteome</keyword>
<comment type="subcellular location">
    <subcellularLocation>
        <location evidence="6">Cytoplasm</location>
    </subcellularLocation>
    <text evidence="6">Membrane-associated.</text>
</comment>
<evidence type="ECO:0000256" key="1">
    <source>
        <dbReference type="ARBA" id="ARBA00022490"/>
    </source>
</evidence>
<comment type="subunit">
    <text evidence="6">Forms polymers.</text>
</comment>
<evidence type="ECO:0000256" key="6">
    <source>
        <dbReference type="HAMAP-Rule" id="MF_02207"/>
    </source>
</evidence>
<dbReference type="PANTHER" id="PTHR42749:SF4">
    <property type="entry name" value="CELL SHAPE-DETERMINING PROTEIN MBL"/>
    <property type="match status" value="1"/>
</dbReference>
<organism evidence="7 8">
    <name type="scientific">Lentilactobacillus curieae</name>
    <dbReference type="NCBI Taxonomy" id="1138822"/>
    <lineage>
        <taxon>Bacteria</taxon>
        <taxon>Bacillati</taxon>
        <taxon>Bacillota</taxon>
        <taxon>Bacilli</taxon>
        <taxon>Lactobacillales</taxon>
        <taxon>Lactobacillaceae</taxon>
        <taxon>Lentilactobacillus</taxon>
    </lineage>
</organism>
<dbReference type="PANTHER" id="PTHR42749">
    <property type="entry name" value="CELL SHAPE-DETERMINING PROTEIN MREB"/>
    <property type="match status" value="1"/>
</dbReference>
<dbReference type="InterPro" id="IPR043129">
    <property type="entry name" value="ATPase_NBD"/>
</dbReference>
<comment type="function">
    <text evidence="6">Forms membrane-associated dynamic filaments that are essential for cell shape determination. Acts by regulating cell wall synthesis and cell elongation, and thus cell shape. A feedback loop between cell geometry and MreB localization may maintain elongated cell shape by targeting cell wall growth to regions of negative cell wall curvature.</text>
</comment>
<gene>
    <name evidence="6" type="primary">mreB</name>
    <name evidence="7" type="ORF">PL11_010075</name>
</gene>
<evidence type="ECO:0000256" key="2">
    <source>
        <dbReference type="ARBA" id="ARBA00022741"/>
    </source>
</evidence>